<evidence type="ECO:0000256" key="2">
    <source>
        <dbReference type="ARBA" id="ARBA00022692"/>
    </source>
</evidence>
<keyword evidence="5 6" id="KW-0472">Membrane</keyword>
<evidence type="ECO:0000256" key="3">
    <source>
        <dbReference type="ARBA" id="ARBA00022960"/>
    </source>
</evidence>
<proteinExistence type="predicted"/>
<feature type="transmembrane region" description="Helical" evidence="6">
    <location>
        <begin position="90"/>
        <end position="114"/>
    </location>
</feature>
<evidence type="ECO:0000313" key="8">
    <source>
        <dbReference type="Proteomes" id="UP000229631"/>
    </source>
</evidence>
<feature type="transmembrane region" description="Helical" evidence="6">
    <location>
        <begin position="288"/>
        <end position="317"/>
    </location>
</feature>
<feature type="transmembrane region" description="Helical" evidence="6">
    <location>
        <begin position="126"/>
        <end position="142"/>
    </location>
</feature>
<feature type="transmembrane region" description="Helical" evidence="6">
    <location>
        <begin position="65"/>
        <end position="84"/>
    </location>
</feature>
<dbReference type="PANTHER" id="PTHR30474">
    <property type="entry name" value="CELL CYCLE PROTEIN"/>
    <property type="match status" value="1"/>
</dbReference>
<dbReference type="Pfam" id="PF01098">
    <property type="entry name" value="FTSW_RODA_SPOVE"/>
    <property type="match status" value="1"/>
</dbReference>
<feature type="transmembrane region" description="Helical" evidence="6">
    <location>
        <begin position="170"/>
        <end position="188"/>
    </location>
</feature>
<name>A0A2M7BFL2_9BACT</name>
<dbReference type="GO" id="GO:0005886">
    <property type="term" value="C:plasma membrane"/>
    <property type="evidence" value="ECO:0007669"/>
    <property type="project" value="TreeGrafter"/>
</dbReference>
<dbReference type="GO" id="GO:0032153">
    <property type="term" value="C:cell division site"/>
    <property type="evidence" value="ECO:0007669"/>
    <property type="project" value="TreeGrafter"/>
</dbReference>
<dbReference type="AlphaFoldDB" id="A0A2M7BFL2"/>
<dbReference type="InterPro" id="IPR018365">
    <property type="entry name" value="Cell_cycle_FtsW-rel_CS"/>
</dbReference>
<dbReference type="GO" id="GO:0008360">
    <property type="term" value="P:regulation of cell shape"/>
    <property type="evidence" value="ECO:0007669"/>
    <property type="project" value="UniProtKB-KW"/>
</dbReference>
<dbReference type="PROSITE" id="PS00428">
    <property type="entry name" value="FTSW_RODA_SPOVE"/>
    <property type="match status" value="1"/>
</dbReference>
<feature type="transmembrane region" description="Helical" evidence="6">
    <location>
        <begin position="258"/>
        <end position="276"/>
    </location>
</feature>
<gene>
    <name evidence="7" type="ORF">COS54_00275</name>
</gene>
<evidence type="ECO:0000256" key="6">
    <source>
        <dbReference type="SAM" id="Phobius"/>
    </source>
</evidence>
<accession>A0A2M7BFL2</accession>
<dbReference type="GO" id="GO:0051301">
    <property type="term" value="P:cell division"/>
    <property type="evidence" value="ECO:0007669"/>
    <property type="project" value="InterPro"/>
</dbReference>
<dbReference type="GO" id="GO:0015648">
    <property type="term" value="F:lipid-linked peptidoglycan transporter activity"/>
    <property type="evidence" value="ECO:0007669"/>
    <property type="project" value="TreeGrafter"/>
</dbReference>
<organism evidence="7 8">
    <name type="scientific">Candidatus Shapirobacteria bacterium CG03_land_8_20_14_0_80_39_12</name>
    <dbReference type="NCBI Taxonomy" id="1974879"/>
    <lineage>
        <taxon>Bacteria</taxon>
        <taxon>Candidatus Shapironibacteriota</taxon>
    </lineage>
</organism>
<evidence type="ECO:0000256" key="1">
    <source>
        <dbReference type="ARBA" id="ARBA00004141"/>
    </source>
</evidence>
<dbReference type="Proteomes" id="UP000229631">
    <property type="component" value="Unassembled WGS sequence"/>
</dbReference>
<dbReference type="EMBL" id="PEVC01000007">
    <property type="protein sequence ID" value="PIV01893.1"/>
    <property type="molecule type" value="Genomic_DNA"/>
</dbReference>
<reference evidence="8" key="1">
    <citation type="submission" date="2017-09" db="EMBL/GenBank/DDBJ databases">
        <title>Depth-based differentiation of microbial function through sediment-hosted aquifers and enrichment of novel symbionts in the deep terrestrial subsurface.</title>
        <authorList>
            <person name="Probst A.J."/>
            <person name="Ladd B."/>
            <person name="Jarett J.K."/>
            <person name="Geller-Mcgrath D.E."/>
            <person name="Sieber C.M.K."/>
            <person name="Emerson J.B."/>
            <person name="Anantharaman K."/>
            <person name="Thomas B.C."/>
            <person name="Malmstrom R."/>
            <person name="Stieglmeier M."/>
            <person name="Klingl A."/>
            <person name="Woyke T."/>
            <person name="Ryan C.M."/>
            <person name="Banfield J.F."/>
        </authorList>
    </citation>
    <scope>NUCLEOTIDE SEQUENCE [LARGE SCALE GENOMIC DNA]</scope>
</reference>
<dbReference type="InterPro" id="IPR001182">
    <property type="entry name" value="FtsW/RodA"/>
</dbReference>
<evidence type="ECO:0000313" key="7">
    <source>
        <dbReference type="EMBL" id="PIV01893.1"/>
    </source>
</evidence>
<evidence type="ECO:0008006" key="9">
    <source>
        <dbReference type="Google" id="ProtNLM"/>
    </source>
</evidence>
<keyword evidence="4 6" id="KW-1133">Transmembrane helix</keyword>
<feature type="transmembrane region" description="Helical" evidence="6">
    <location>
        <begin position="7"/>
        <end position="28"/>
    </location>
</feature>
<feature type="transmembrane region" description="Helical" evidence="6">
    <location>
        <begin position="34"/>
        <end position="53"/>
    </location>
</feature>
<protein>
    <recommendedName>
        <fullName evidence="9">Rod shape-determining protein RodA</fullName>
    </recommendedName>
</protein>
<feature type="transmembrane region" description="Helical" evidence="6">
    <location>
        <begin position="148"/>
        <end position="165"/>
    </location>
</feature>
<sequence>MLRNRKFDFFLFLPMIFLLGFGIATVGSVSPENLVTHLFYIAAALIFFFIFSFLDLEILFSLSPFIYVSCLLFLALPFIVGTVTRGSVRWVPLAGFTIQPSEIVKPFLALVASWYWTKEEFSFKRLGMFVLLALPVLALIFLSPDLGSTLVVLSIAFGVIFVSGIRLKHVLVIAFLGLLIVPFFWFSLRDYQKMRIIHFINPYSDPLGEGYNLIQAKISVGSGGFFGRGLGRGTQSHLAFLPEKHTDFAFASLAEESGFWGSFAVIALYVFLYLRLLTIIKSSPNKHLFLLMVGIFCGLVFQTVVNLGMNIGILPIAGVTLPLISYGGSSLLATMISLGMVQGAFKESNEEKPLEIK</sequence>
<evidence type="ECO:0000256" key="4">
    <source>
        <dbReference type="ARBA" id="ARBA00022989"/>
    </source>
</evidence>
<evidence type="ECO:0000256" key="5">
    <source>
        <dbReference type="ARBA" id="ARBA00023136"/>
    </source>
</evidence>
<keyword evidence="2 6" id="KW-0812">Transmembrane</keyword>
<keyword evidence="3" id="KW-0133">Cell shape</keyword>
<comment type="caution">
    <text evidence="7">The sequence shown here is derived from an EMBL/GenBank/DDBJ whole genome shotgun (WGS) entry which is preliminary data.</text>
</comment>
<comment type="subcellular location">
    <subcellularLocation>
        <location evidence="1">Membrane</location>
        <topology evidence="1">Multi-pass membrane protein</topology>
    </subcellularLocation>
</comment>